<reference evidence="3" key="1">
    <citation type="submission" date="2023-10" db="EMBL/GenBank/DDBJ databases">
        <title>Genome assembly of Pristionchus species.</title>
        <authorList>
            <person name="Yoshida K."/>
            <person name="Sommer R.J."/>
        </authorList>
    </citation>
    <scope>NUCLEOTIDE SEQUENCE</scope>
    <source>
        <strain evidence="3">RS5133</strain>
    </source>
</reference>
<feature type="compositionally biased region" description="Polar residues" evidence="1">
    <location>
        <begin position="200"/>
        <end position="221"/>
    </location>
</feature>
<name>A0AAV5WL86_9BILA</name>
<evidence type="ECO:0000256" key="2">
    <source>
        <dbReference type="SAM" id="Phobius"/>
    </source>
</evidence>
<gene>
    <name evidence="3" type="ORF">PFISCL1PPCAC_24166</name>
</gene>
<evidence type="ECO:0000256" key="1">
    <source>
        <dbReference type="SAM" id="MobiDB-lite"/>
    </source>
</evidence>
<proteinExistence type="predicted"/>
<comment type="caution">
    <text evidence="3">The sequence shown here is derived from an EMBL/GenBank/DDBJ whole genome shotgun (WGS) entry which is preliminary data.</text>
</comment>
<sequence>RLILFFILFRLSIAALSCIKATDDSTQDCSGDQICRVVIIGKTIVERKPCSPKLKADCERRIVNGLSPKSSPSLAFECQCSTTGCDKVAATFDAQISKIFPQPKKVNNQCHTMGDTFVLMYTILFGVSIATFPLVLFMIIRLCINKRKMDKVDQNVTSSLRQLQTDMMGTTNNVFEVRKKMEQLTSGEALPVSAQRETGRTSNASPKLSTDIPSAANQNSGDQKKDDSATDPKADEKKTSEQVSVGTK</sequence>
<protein>
    <submittedName>
        <fullName evidence="3">Uncharacterized protein</fullName>
    </submittedName>
</protein>
<accession>A0AAV5WL86</accession>
<feature type="region of interest" description="Disordered" evidence="1">
    <location>
        <begin position="186"/>
        <end position="248"/>
    </location>
</feature>
<feature type="non-terminal residue" evidence="3">
    <location>
        <position position="1"/>
    </location>
</feature>
<dbReference type="Proteomes" id="UP001432322">
    <property type="component" value="Unassembled WGS sequence"/>
</dbReference>
<dbReference type="AlphaFoldDB" id="A0AAV5WL86"/>
<feature type="compositionally biased region" description="Basic and acidic residues" evidence="1">
    <location>
        <begin position="222"/>
        <end position="240"/>
    </location>
</feature>
<dbReference type="EMBL" id="BTSY01000006">
    <property type="protein sequence ID" value="GMT32869.1"/>
    <property type="molecule type" value="Genomic_DNA"/>
</dbReference>
<keyword evidence="2" id="KW-0812">Transmembrane</keyword>
<organism evidence="3 4">
    <name type="scientific">Pristionchus fissidentatus</name>
    <dbReference type="NCBI Taxonomy" id="1538716"/>
    <lineage>
        <taxon>Eukaryota</taxon>
        <taxon>Metazoa</taxon>
        <taxon>Ecdysozoa</taxon>
        <taxon>Nematoda</taxon>
        <taxon>Chromadorea</taxon>
        <taxon>Rhabditida</taxon>
        <taxon>Rhabditina</taxon>
        <taxon>Diplogasteromorpha</taxon>
        <taxon>Diplogasteroidea</taxon>
        <taxon>Neodiplogasteridae</taxon>
        <taxon>Pristionchus</taxon>
    </lineage>
</organism>
<keyword evidence="4" id="KW-1185">Reference proteome</keyword>
<evidence type="ECO:0000313" key="3">
    <source>
        <dbReference type="EMBL" id="GMT32869.1"/>
    </source>
</evidence>
<evidence type="ECO:0000313" key="4">
    <source>
        <dbReference type="Proteomes" id="UP001432322"/>
    </source>
</evidence>
<keyword evidence="2" id="KW-0472">Membrane</keyword>
<keyword evidence="2" id="KW-1133">Transmembrane helix</keyword>
<feature type="transmembrane region" description="Helical" evidence="2">
    <location>
        <begin position="118"/>
        <end position="144"/>
    </location>
</feature>